<evidence type="ECO:0000313" key="2">
    <source>
        <dbReference type="EMBL" id="MUI36602.1"/>
    </source>
</evidence>
<dbReference type="GO" id="GO:0016070">
    <property type="term" value="P:RNA metabolic process"/>
    <property type="evidence" value="ECO:0007669"/>
    <property type="project" value="InterPro"/>
</dbReference>
<dbReference type="Proteomes" id="UP000433532">
    <property type="component" value="Unassembled WGS sequence"/>
</dbReference>
<protein>
    <submittedName>
        <fullName evidence="2">Type I addiction module toxin, SymE family</fullName>
    </submittedName>
</protein>
<feature type="domain" description="Toxin SymE-like" evidence="1">
    <location>
        <begin position="12"/>
        <end position="70"/>
    </location>
</feature>
<gene>
    <name evidence="2" type="ORF">GNQ48_16470</name>
</gene>
<organism evidence="2 3">
    <name type="scientific">Pseudomonas aeruginosa</name>
    <dbReference type="NCBI Taxonomy" id="287"/>
    <lineage>
        <taxon>Bacteria</taxon>
        <taxon>Pseudomonadati</taxon>
        <taxon>Pseudomonadota</taxon>
        <taxon>Gammaproteobacteria</taxon>
        <taxon>Pseudomonadales</taxon>
        <taxon>Pseudomonadaceae</taxon>
        <taxon>Pseudomonas</taxon>
    </lineage>
</organism>
<dbReference type="AlphaFoldDB" id="A0A509JEP3"/>
<dbReference type="InterPro" id="IPR014944">
    <property type="entry name" value="Toxin_SymE-like"/>
</dbReference>
<dbReference type="RefSeq" id="WP_023101180.1">
    <property type="nucleotide sequence ID" value="NZ_BBQK01000008.1"/>
</dbReference>
<name>A0A509JEP3_PSEAI</name>
<accession>A0A509JEP3</accession>
<dbReference type="GO" id="GO:0016788">
    <property type="term" value="F:hydrolase activity, acting on ester bonds"/>
    <property type="evidence" value="ECO:0007669"/>
    <property type="project" value="InterPro"/>
</dbReference>
<comment type="caution">
    <text evidence="2">The sequence shown here is derived from an EMBL/GenBank/DDBJ whole genome shotgun (WGS) entry which is preliminary data.</text>
</comment>
<sequence>MATQKSPLSNSRLLTIGYQLYESRHSDWERRGKPRQIPYLRLSGEWLEAAGFEVGCKVSIQVTRRRLVMHVVED</sequence>
<evidence type="ECO:0000259" key="1">
    <source>
        <dbReference type="Pfam" id="PF08845"/>
    </source>
</evidence>
<dbReference type="GO" id="GO:0003723">
    <property type="term" value="F:RNA binding"/>
    <property type="evidence" value="ECO:0007669"/>
    <property type="project" value="InterPro"/>
</dbReference>
<dbReference type="EMBL" id="WOAD01000013">
    <property type="protein sequence ID" value="MUI36602.1"/>
    <property type="molecule type" value="Genomic_DNA"/>
</dbReference>
<proteinExistence type="predicted"/>
<evidence type="ECO:0000313" key="3">
    <source>
        <dbReference type="Proteomes" id="UP000433532"/>
    </source>
</evidence>
<dbReference type="GO" id="GO:0005737">
    <property type="term" value="C:cytoplasm"/>
    <property type="evidence" value="ECO:0007669"/>
    <property type="project" value="InterPro"/>
</dbReference>
<reference evidence="2 3" key="1">
    <citation type="submission" date="2019-11" db="EMBL/GenBank/DDBJ databases">
        <title>Genomes of ocular Pseudomonas aeruginosa isolates.</title>
        <authorList>
            <person name="Khan M."/>
            <person name="Rice S.A."/>
            <person name="Willcox M.D.P."/>
            <person name="Stapleton F."/>
        </authorList>
    </citation>
    <scope>NUCLEOTIDE SEQUENCE [LARGE SCALE GENOMIC DNA]</scope>
    <source>
        <strain evidence="2 3">PA221</strain>
    </source>
</reference>
<dbReference type="Pfam" id="PF08845">
    <property type="entry name" value="SymE_toxin"/>
    <property type="match status" value="1"/>
</dbReference>